<feature type="compositionally biased region" description="Basic and acidic residues" evidence="5">
    <location>
        <begin position="74"/>
        <end position="84"/>
    </location>
</feature>
<organism evidence="7 8">
    <name type="scientific">Cordylochernes scorpioides</name>
    <dbReference type="NCBI Taxonomy" id="51811"/>
    <lineage>
        <taxon>Eukaryota</taxon>
        <taxon>Metazoa</taxon>
        <taxon>Ecdysozoa</taxon>
        <taxon>Arthropoda</taxon>
        <taxon>Chelicerata</taxon>
        <taxon>Arachnida</taxon>
        <taxon>Pseudoscorpiones</taxon>
        <taxon>Cheliferoidea</taxon>
        <taxon>Chernetidae</taxon>
        <taxon>Cordylochernes</taxon>
    </lineage>
</organism>
<feature type="region of interest" description="Disordered" evidence="5">
    <location>
        <begin position="274"/>
        <end position="397"/>
    </location>
</feature>
<feature type="region of interest" description="Disordered" evidence="5">
    <location>
        <begin position="1"/>
        <end position="160"/>
    </location>
</feature>
<feature type="compositionally biased region" description="Basic and acidic residues" evidence="5">
    <location>
        <begin position="306"/>
        <end position="324"/>
    </location>
</feature>
<feature type="domain" description="Pre-mRNA polyadenylation factor Fip1" evidence="6">
    <location>
        <begin position="182"/>
        <end position="217"/>
    </location>
</feature>
<feature type="compositionally biased region" description="Acidic residues" evidence="5">
    <location>
        <begin position="388"/>
        <end position="397"/>
    </location>
</feature>
<gene>
    <name evidence="7" type="ORF">LAZ67_19002593</name>
</gene>
<comment type="similarity">
    <text evidence="2">Belongs to the FIP1 family.</text>
</comment>
<keyword evidence="8" id="KW-1185">Reference proteome</keyword>
<evidence type="ECO:0000256" key="5">
    <source>
        <dbReference type="SAM" id="MobiDB-lite"/>
    </source>
</evidence>
<evidence type="ECO:0000256" key="1">
    <source>
        <dbReference type="ARBA" id="ARBA00004123"/>
    </source>
</evidence>
<name>A0ABY6LKV9_9ARAC</name>
<sequence>MRKIGEHRSPSILTGQANVEDDDNWLYGESTASNEDGSQQDAKSQETDTPALNAENGDAEKPPGEEEAPGDSSPTKEDSTKEVAETTANDTTSAVKGSDSEEEEDDDDDDEVQITIGDIKSTPPQYSTNYTPTAPPPPVNLNLKRTTTSTTYSSGERSKSMRSAGALDSDLVGSINGIALYEFNLDSLEDKPWRKPGADITDYFNYGFNEDTWRSYYGNNAVTETSHTILFIWIWCLITLCLIEGYIDRDLHMSHNKKLYVQVVANSGKDNLITIPTVNENSKDTEKHRYSSYDNDDYDRKRHRDHDRSKDRDRYDREDRYERERRHRSDHRSDKDDRRSSRRRHHHDDDDHRSSRHKHKRSKRDRDEPQESKSKDSSVPKDTMQEDTTLEEGEEKD</sequence>
<feature type="compositionally biased region" description="Polar residues" evidence="5">
    <location>
        <begin position="122"/>
        <end position="132"/>
    </location>
</feature>
<dbReference type="InterPro" id="IPR007854">
    <property type="entry name" value="Fip1_dom"/>
</dbReference>
<feature type="compositionally biased region" description="Acidic residues" evidence="5">
    <location>
        <begin position="100"/>
        <end position="112"/>
    </location>
</feature>
<feature type="compositionally biased region" description="Polar residues" evidence="5">
    <location>
        <begin position="30"/>
        <end position="50"/>
    </location>
</feature>
<feature type="compositionally biased region" description="Basic and acidic residues" evidence="5">
    <location>
        <begin position="364"/>
        <end position="379"/>
    </location>
</feature>
<evidence type="ECO:0000313" key="8">
    <source>
        <dbReference type="Proteomes" id="UP001235939"/>
    </source>
</evidence>
<feature type="compositionally biased region" description="Polar residues" evidence="5">
    <location>
        <begin position="86"/>
        <end position="95"/>
    </location>
</feature>
<evidence type="ECO:0000256" key="2">
    <source>
        <dbReference type="ARBA" id="ARBA00007459"/>
    </source>
</evidence>
<feature type="compositionally biased region" description="Basic residues" evidence="5">
    <location>
        <begin position="354"/>
        <end position="363"/>
    </location>
</feature>
<dbReference type="EMBL" id="CP092881">
    <property type="protein sequence ID" value="UYV81037.1"/>
    <property type="molecule type" value="Genomic_DNA"/>
</dbReference>
<keyword evidence="3" id="KW-0507">mRNA processing</keyword>
<keyword evidence="4" id="KW-0539">Nucleus</keyword>
<evidence type="ECO:0000256" key="4">
    <source>
        <dbReference type="ARBA" id="ARBA00023242"/>
    </source>
</evidence>
<evidence type="ECO:0000259" key="6">
    <source>
        <dbReference type="Pfam" id="PF05182"/>
    </source>
</evidence>
<protein>
    <recommendedName>
        <fullName evidence="6">Pre-mRNA polyadenylation factor Fip1 domain-containing protein</fullName>
    </recommendedName>
</protein>
<evidence type="ECO:0000256" key="3">
    <source>
        <dbReference type="ARBA" id="ARBA00022664"/>
    </source>
</evidence>
<dbReference type="Proteomes" id="UP001235939">
    <property type="component" value="Chromosome 19"/>
</dbReference>
<evidence type="ECO:0000313" key="7">
    <source>
        <dbReference type="EMBL" id="UYV81037.1"/>
    </source>
</evidence>
<feature type="compositionally biased region" description="Polar residues" evidence="5">
    <location>
        <begin position="143"/>
        <end position="155"/>
    </location>
</feature>
<reference evidence="7 8" key="1">
    <citation type="submission" date="2022-01" db="EMBL/GenBank/DDBJ databases">
        <title>A chromosomal length assembly of Cordylochernes scorpioides.</title>
        <authorList>
            <person name="Zeh D."/>
            <person name="Zeh J."/>
        </authorList>
    </citation>
    <scope>NUCLEOTIDE SEQUENCE [LARGE SCALE GENOMIC DNA]</scope>
    <source>
        <strain evidence="7">IN4F17</strain>
        <tissue evidence="7">Whole Body</tissue>
    </source>
</reference>
<dbReference type="PANTHER" id="PTHR13484">
    <property type="entry name" value="FIP1-LIKE 1 PROTEIN"/>
    <property type="match status" value="1"/>
</dbReference>
<proteinExistence type="inferred from homology"/>
<dbReference type="Pfam" id="PF05182">
    <property type="entry name" value="Fip1"/>
    <property type="match status" value="1"/>
</dbReference>
<comment type="subcellular location">
    <subcellularLocation>
        <location evidence="1">Nucleus</location>
    </subcellularLocation>
</comment>
<dbReference type="InterPro" id="IPR051187">
    <property type="entry name" value="Pre-mRNA_3'-end_processing_reg"/>
</dbReference>
<accession>A0ABY6LKV9</accession>
<dbReference type="PANTHER" id="PTHR13484:SF0">
    <property type="entry name" value="PRE-MRNA 3'-END-PROCESSING FACTOR FIP1"/>
    <property type="match status" value="1"/>
</dbReference>
<feature type="compositionally biased region" description="Basic and acidic residues" evidence="5">
    <location>
        <begin position="281"/>
        <end position="291"/>
    </location>
</feature>